<feature type="region of interest" description="Disordered" evidence="1">
    <location>
        <begin position="237"/>
        <end position="304"/>
    </location>
</feature>
<feature type="transmembrane region" description="Helical" evidence="2">
    <location>
        <begin position="108"/>
        <end position="130"/>
    </location>
</feature>
<feature type="compositionally biased region" description="Low complexity" evidence="1">
    <location>
        <begin position="30"/>
        <end position="45"/>
    </location>
</feature>
<dbReference type="RefSeq" id="WP_253864432.1">
    <property type="nucleotide sequence ID" value="NZ_BAAALN010000007.1"/>
</dbReference>
<dbReference type="EMBL" id="BAAALN010000007">
    <property type="protein sequence ID" value="GAA1241755.1"/>
    <property type="molecule type" value="Genomic_DNA"/>
</dbReference>
<feature type="region of interest" description="Disordered" evidence="1">
    <location>
        <begin position="172"/>
        <end position="219"/>
    </location>
</feature>
<keyword evidence="2" id="KW-1133">Transmembrane helix</keyword>
<evidence type="ECO:0008006" key="5">
    <source>
        <dbReference type="Google" id="ProtNLM"/>
    </source>
</evidence>
<sequence>MTYPPQPGQPGGQPDPYGQQPGQPGGQGQPGQPYGQPGPYGQQPGPGQPGGPMGQPPSGGFPQQGMPQGGYPQQGMPQGGYQQHGYPQQGYPQQGGPYGQPPKKKTGLIVGLSLGGVAALAAFFITGFAAPGFFLSDSPRDVAEVYAQAANSEDLDALKEVVCPSSELSEAINKVDPSDGNDEYTSELAVTGHGTESGDEARVPARSETTFQGNTTTSEGHFVLKDEDGWCVNGLERTGSPAGSAEAPTGEPAYPTAGYDEGYPTGGYGDYGENDSYPTGGYGDYGEYDSYPSEDYGYDDDYGY</sequence>
<dbReference type="Proteomes" id="UP001500653">
    <property type="component" value="Unassembled WGS sequence"/>
</dbReference>
<reference evidence="3 4" key="1">
    <citation type="journal article" date="2019" name="Int. J. Syst. Evol. Microbiol.">
        <title>The Global Catalogue of Microorganisms (GCM) 10K type strain sequencing project: providing services to taxonomists for standard genome sequencing and annotation.</title>
        <authorList>
            <consortium name="The Broad Institute Genomics Platform"/>
            <consortium name="The Broad Institute Genome Sequencing Center for Infectious Disease"/>
            <person name="Wu L."/>
            <person name="Ma J."/>
        </authorList>
    </citation>
    <scope>NUCLEOTIDE SEQUENCE [LARGE SCALE GENOMIC DNA]</scope>
    <source>
        <strain evidence="3 4">JCM 13023</strain>
    </source>
</reference>
<keyword evidence="2" id="KW-0472">Membrane</keyword>
<feature type="compositionally biased region" description="Polar residues" evidence="1">
    <location>
        <begin position="207"/>
        <end position="219"/>
    </location>
</feature>
<evidence type="ECO:0000313" key="3">
    <source>
        <dbReference type="EMBL" id="GAA1241755.1"/>
    </source>
</evidence>
<organism evidence="3 4">
    <name type="scientific">Prauserella halophila</name>
    <dbReference type="NCBI Taxonomy" id="185641"/>
    <lineage>
        <taxon>Bacteria</taxon>
        <taxon>Bacillati</taxon>
        <taxon>Actinomycetota</taxon>
        <taxon>Actinomycetes</taxon>
        <taxon>Pseudonocardiales</taxon>
        <taxon>Pseudonocardiaceae</taxon>
        <taxon>Prauserella</taxon>
    </lineage>
</organism>
<keyword evidence="2" id="KW-0812">Transmembrane</keyword>
<protein>
    <recommendedName>
        <fullName evidence="5">DUF4878 domain-containing protein</fullName>
    </recommendedName>
</protein>
<gene>
    <name evidence="3" type="ORF">GCM10009676_28640</name>
</gene>
<evidence type="ECO:0000313" key="4">
    <source>
        <dbReference type="Proteomes" id="UP001500653"/>
    </source>
</evidence>
<name>A0ABN1WDL6_9PSEU</name>
<evidence type="ECO:0000256" key="2">
    <source>
        <dbReference type="SAM" id="Phobius"/>
    </source>
</evidence>
<evidence type="ECO:0000256" key="1">
    <source>
        <dbReference type="SAM" id="MobiDB-lite"/>
    </source>
</evidence>
<keyword evidence="4" id="KW-1185">Reference proteome</keyword>
<comment type="caution">
    <text evidence="3">The sequence shown here is derived from an EMBL/GenBank/DDBJ whole genome shotgun (WGS) entry which is preliminary data.</text>
</comment>
<feature type="compositionally biased region" description="Low complexity" evidence="1">
    <location>
        <begin position="12"/>
        <end position="22"/>
    </location>
</feature>
<feature type="compositionally biased region" description="Low complexity" evidence="1">
    <location>
        <begin position="56"/>
        <end position="95"/>
    </location>
</feature>
<feature type="region of interest" description="Disordered" evidence="1">
    <location>
        <begin position="1"/>
        <end position="102"/>
    </location>
</feature>
<accession>A0ABN1WDL6</accession>
<proteinExistence type="predicted"/>